<evidence type="ECO:0000313" key="2">
    <source>
        <dbReference type="EMBL" id="KAF7514019.1"/>
    </source>
</evidence>
<comment type="caution">
    <text evidence="2">The sequence shown here is derived from an EMBL/GenBank/DDBJ whole genome shotgun (WGS) entry which is preliminary data.</text>
</comment>
<accession>A0A8H7ATD6</accession>
<name>A0A8H7ATD6_9EURO</name>
<sequence>MQLKFPGIEKEHKGQNAQACIGPSASSSTGLGPMQFNFLSKESAAPDNDASLQTSNALEQRISTFLALRANAIQVLCRPRGQMATDWASLICYR</sequence>
<evidence type="ECO:0000256" key="1">
    <source>
        <dbReference type="SAM" id="MobiDB-lite"/>
    </source>
</evidence>
<proteinExistence type="predicted"/>
<gene>
    <name evidence="2" type="ORF">GJ744_006633</name>
</gene>
<organism evidence="2 3">
    <name type="scientific">Endocarpon pusillum</name>
    <dbReference type="NCBI Taxonomy" id="364733"/>
    <lineage>
        <taxon>Eukaryota</taxon>
        <taxon>Fungi</taxon>
        <taxon>Dikarya</taxon>
        <taxon>Ascomycota</taxon>
        <taxon>Pezizomycotina</taxon>
        <taxon>Eurotiomycetes</taxon>
        <taxon>Chaetothyriomycetidae</taxon>
        <taxon>Verrucariales</taxon>
        <taxon>Verrucariaceae</taxon>
        <taxon>Endocarpon</taxon>
    </lineage>
</organism>
<dbReference type="EMBL" id="JAACFV010000003">
    <property type="protein sequence ID" value="KAF7514019.1"/>
    <property type="molecule type" value="Genomic_DNA"/>
</dbReference>
<protein>
    <submittedName>
        <fullName evidence="2">Uncharacterized protein</fullName>
    </submittedName>
</protein>
<feature type="region of interest" description="Disordered" evidence="1">
    <location>
        <begin position="1"/>
        <end position="26"/>
    </location>
</feature>
<dbReference type="Proteomes" id="UP000606974">
    <property type="component" value="Unassembled WGS sequence"/>
</dbReference>
<dbReference type="AlphaFoldDB" id="A0A8H7ATD6"/>
<reference evidence="2" key="1">
    <citation type="submission" date="2020-02" db="EMBL/GenBank/DDBJ databases">
        <authorList>
            <person name="Palmer J.M."/>
        </authorList>
    </citation>
    <scope>NUCLEOTIDE SEQUENCE</scope>
    <source>
        <strain evidence="2">EPUS1.4</strain>
        <tissue evidence="2">Thallus</tissue>
    </source>
</reference>
<keyword evidence="3" id="KW-1185">Reference proteome</keyword>
<evidence type="ECO:0000313" key="3">
    <source>
        <dbReference type="Proteomes" id="UP000606974"/>
    </source>
</evidence>